<dbReference type="RefSeq" id="WP_306727867.1">
    <property type="nucleotide sequence ID" value="NZ_JAVDDT010000003.1"/>
</dbReference>
<dbReference type="SMART" id="SM00267">
    <property type="entry name" value="GGDEF"/>
    <property type="match status" value="1"/>
</dbReference>
<feature type="transmembrane region" description="Helical" evidence="1">
    <location>
        <begin position="120"/>
        <end position="137"/>
    </location>
</feature>
<dbReference type="Gene3D" id="3.30.450.40">
    <property type="match status" value="1"/>
</dbReference>
<dbReference type="EMBL" id="JAVDDT010000003">
    <property type="protein sequence ID" value="MDQ2069366.1"/>
    <property type="molecule type" value="Genomic_DNA"/>
</dbReference>
<dbReference type="PANTHER" id="PTHR44757">
    <property type="entry name" value="DIGUANYLATE CYCLASE DGCP"/>
    <property type="match status" value="1"/>
</dbReference>
<keyword evidence="1" id="KW-0472">Membrane</keyword>
<dbReference type="Proteomes" id="UP001239019">
    <property type="component" value="Unassembled WGS sequence"/>
</dbReference>
<sequence length="842" mass="94318">MNSTGQVAVTDRDVDSQVRSEMIRRLYTYSFPVHIVSIPAAFLIAALFAEVASPRTPWIWAASLAGVEALRLLACLLFFHLRGHVTAPRLWFALFALGLAAAMPVWGFAGVLFFEPEQPVYQVLVAIMLIGIMGIALPLLAPVLWLYMSSLVVALGPVFVMLLHSRETLSDVTAVLILLAVLVLALAAIRIHRDQVDAVAARHSYASAAESLRLEVDERRKIETELRRRETSSQRRKALLMDLARDPVIADGDLKRAYGSVARKLTRGLALTRVSVWVICSESRLLRCEVVLDGDRLDMEPAVSMTPRFDGNLRRSLRHSRTLVIPDTRSDVNARHYWDDYFKPLGILSVMVTPFRRQGRVRGFVMAESRIQRFWTEDDDNFMSSAVDFISLAMAAADRHKAQHRLQEMATLDSLTRLPNRNAFQEFVRDTLQRAREEGTRVGLLFVDLDRFKAINDSMGHHAGDLVLQEMAQRLLDSTREGDWVARLAGDEFTVIVRNPESLETLRGIANRMRKNLIRPMMLEGTEITLTCSIGISLFPDDADEPERLLQNADAAMYEAKKEGRNRYAFFTPELRERAVRRLNLDTELRRAVEEGAFVLHYQPIVRSDDGGMIGVEALVRWPREDGEMISPGEFIPLAEETGLIVPLGEWVLNEALRQVNEWETTVGESLSVSVNFSMVQCRQGGLPTVVSRALSRHQVSPQRLVAEVTESDVLIGQQQYQATFDRLREQGVRVAMDDFGTGSSSLGQLKRLPVDVLKLDRSFVRDILTSSQDEAITRAAISMANALGLSVVAEGVETEAQRQLLIDATCPFMQGFFFSRPLPAAEISDILTGNQRLPLTG</sequence>
<accession>A0ABU0W5T9</accession>
<proteinExistence type="predicted"/>
<keyword evidence="1" id="KW-0812">Transmembrane</keyword>
<dbReference type="InterPro" id="IPR000160">
    <property type="entry name" value="GGDEF_dom"/>
</dbReference>
<dbReference type="CDD" id="cd01948">
    <property type="entry name" value="EAL"/>
    <property type="match status" value="1"/>
</dbReference>
<dbReference type="InterPro" id="IPR052155">
    <property type="entry name" value="Biofilm_reg_signaling"/>
</dbReference>
<feature type="transmembrane region" description="Helical" evidence="1">
    <location>
        <begin position="26"/>
        <end position="52"/>
    </location>
</feature>
<dbReference type="InterPro" id="IPR001633">
    <property type="entry name" value="EAL_dom"/>
</dbReference>
<dbReference type="SUPFAM" id="SSF55781">
    <property type="entry name" value="GAF domain-like"/>
    <property type="match status" value="1"/>
</dbReference>
<dbReference type="PANTHER" id="PTHR44757:SF2">
    <property type="entry name" value="BIOFILM ARCHITECTURE MAINTENANCE PROTEIN MBAA"/>
    <property type="match status" value="1"/>
</dbReference>
<dbReference type="CDD" id="cd01949">
    <property type="entry name" value="GGDEF"/>
    <property type="match status" value="1"/>
</dbReference>
<name>A0ABU0W5T9_9GAMM</name>
<dbReference type="SMART" id="SM00052">
    <property type="entry name" value="EAL"/>
    <property type="match status" value="1"/>
</dbReference>
<dbReference type="PROSITE" id="PS50883">
    <property type="entry name" value="EAL"/>
    <property type="match status" value="1"/>
</dbReference>
<organism evidence="4 5">
    <name type="scientific">Natronospira bacteriovora</name>
    <dbReference type="NCBI Taxonomy" id="3069753"/>
    <lineage>
        <taxon>Bacteria</taxon>
        <taxon>Pseudomonadati</taxon>
        <taxon>Pseudomonadota</taxon>
        <taxon>Gammaproteobacteria</taxon>
        <taxon>Natronospirales</taxon>
        <taxon>Natronospiraceae</taxon>
        <taxon>Natronospira</taxon>
    </lineage>
</organism>
<gene>
    <name evidence="4" type="ORF">RBH19_05740</name>
</gene>
<dbReference type="PROSITE" id="PS50887">
    <property type="entry name" value="GGDEF"/>
    <property type="match status" value="1"/>
</dbReference>
<keyword evidence="5" id="KW-1185">Reference proteome</keyword>
<dbReference type="InterPro" id="IPR035919">
    <property type="entry name" value="EAL_sf"/>
</dbReference>
<protein>
    <submittedName>
        <fullName evidence="4">EAL domain-containing protein</fullName>
    </submittedName>
</protein>
<evidence type="ECO:0000313" key="4">
    <source>
        <dbReference type="EMBL" id="MDQ2069366.1"/>
    </source>
</evidence>
<dbReference type="Pfam" id="PF01590">
    <property type="entry name" value="GAF"/>
    <property type="match status" value="1"/>
</dbReference>
<feature type="domain" description="GGDEF" evidence="3">
    <location>
        <begin position="440"/>
        <end position="573"/>
    </location>
</feature>
<comment type="caution">
    <text evidence="4">The sequence shown here is derived from an EMBL/GenBank/DDBJ whole genome shotgun (WGS) entry which is preliminary data.</text>
</comment>
<dbReference type="InterPro" id="IPR029016">
    <property type="entry name" value="GAF-like_dom_sf"/>
</dbReference>
<dbReference type="InterPro" id="IPR043128">
    <property type="entry name" value="Rev_trsase/Diguanyl_cyclase"/>
</dbReference>
<feature type="transmembrane region" description="Helical" evidence="1">
    <location>
        <begin position="91"/>
        <end position="114"/>
    </location>
</feature>
<dbReference type="Pfam" id="PF00990">
    <property type="entry name" value="GGDEF"/>
    <property type="match status" value="1"/>
</dbReference>
<dbReference type="NCBIfam" id="TIGR00254">
    <property type="entry name" value="GGDEF"/>
    <property type="match status" value="1"/>
</dbReference>
<feature type="transmembrane region" description="Helical" evidence="1">
    <location>
        <begin position="169"/>
        <end position="189"/>
    </location>
</feature>
<evidence type="ECO:0000256" key="1">
    <source>
        <dbReference type="SAM" id="Phobius"/>
    </source>
</evidence>
<dbReference type="SUPFAM" id="SSF55073">
    <property type="entry name" value="Nucleotide cyclase"/>
    <property type="match status" value="1"/>
</dbReference>
<evidence type="ECO:0000259" key="3">
    <source>
        <dbReference type="PROSITE" id="PS50887"/>
    </source>
</evidence>
<evidence type="ECO:0000259" key="2">
    <source>
        <dbReference type="PROSITE" id="PS50883"/>
    </source>
</evidence>
<reference evidence="4 5" key="1">
    <citation type="submission" date="2023-08" db="EMBL/GenBank/DDBJ databases">
        <title>Whole-genome sequencing of halo(alkali)philic microorganisms from hypersaline lakes.</title>
        <authorList>
            <person name="Sorokin D.Y."/>
            <person name="Abbas B."/>
            <person name="Merkel A.Y."/>
        </authorList>
    </citation>
    <scope>NUCLEOTIDE SEQUENCE [LARGE SCALE GENOMIC DNA]</scope>
    <source>
        <strain evidence="4 5">AB-CW4</strain>
    </source>
</reference>
<feature type="transmembrane region" description="Helical" evidence="1">
    <location>
        <begin position="58"/>
        <end position="79"/>
    </location>
</feature>
<dbReference type="Pfam" id="PF00563">
    <property type="entry name" value="EAL"/>
    <property type="match status" value="1"/>
</dbReference>
<dbReference type="InterPro" id="IPR003018">
    <property type="entry name" value="GAF"/>
</dbReference>
<dbReference type="SMART" id="SM00065">
    <property type="entry name" value="GAF"/>
    <property type="match status" value="1"/>
</dbReference>
<feature type="domain" description="EAL" evidence="2">
    <location>
        <begin position="582"/>
        <end position="836"/>
    </location>
</feature>
<evidence type="ECO:0000313" key="5">
    <source>
        <dbReference type="Proteomes" id="UP001239019"/>
    </source>
</evidence>
<dbReference type="InterPro" id="IPR029787">
    <property type="entry name" value="Nucleotide_cyclase"/>
</dbReference>
<keyword evidence="1" id="KW-1133">Transmembrane helix</keyword>
<dbReference type="Gene3D" id="3.20.20.450">
    <property type="entry name" value="EAL domain"/>
    <property type="match status" value="1"/>
</dbReference>
<dbReference type="Gene3D" id="3.30.70.270">
    <property type="match status" value="1"/>
</dbReference>
<dbReference type="SUPFAM" id="SSF141868">
    <property type="entry name" value="EAL domain-like"/>
    <property type="match status" value="1"/>
</dbReference>